<keyword evidence="1" id="KW-0175">Coiled coil</keyword>
<dbReference type="EMBL" id="MN738944">
    <property type="protein sequence ID" value="QHT32525.1"/>
    <property type="molecule type" value="Genomic_DNA"/>
</dbReference>
<sequence>MDISMDIAELLQKISLLEEKNTSLQTELNATKEHLKNYTAPARSKKYYENHKVEIQARAKNKPIPPDKKKEYNASYYLRKKLKADGKIEE</sequence>
<protein>
    <submittedName>
        <fullName evidence="2">Uncharacterized protein</fullName>
    </submittedName>
</protein>
<accession>A0A6C0EZC2</accession>
<evidence type="ECO:0000313" key="2">
    <source>
        <dbReference type="EMBL" id="QHT32525.1"/>
    </source>
</evidence>
<evidence type="ECO:0000256" key="1">
    <source>
        <dbReference type="SAM" id="Coils"/>
    </source>
</evidence>
<reference evidence="2" key="1">
    <citation type="journal article" date="2020" name="Nature">
        <title>Giant virus diversity and host interactions through global metagenomics.</title>
        <authorList>
            <person name="Schulz F."/>
            <person name="Roux S."/>
            <person name="Paez-Espino D."/>
            <person name="Jungbluth S."/>
            <person name="Walsh D.A."/>
            <person name="Denef V.J."/>
            <person name="McMahon K.D."/>
            <person name="Konstantinidis K.T."/>
            <person name="Eloe-Fadrosh E.A."/>
            <person name="Kyrpides N.C."/>
            <person name="Woyke T."/>
        </authorList>
    </citation>
    <scope>NUCLEOTIDE SEQUENCE</scope>
    <source>
        <strain evidence="2">GVMAG-M-3300009161-30</strain>
    </source>
</reference>
<organism evidence="2">
    <name type="scientific">viral metagenome</name>
    <dbReference type="NCBI Taxonomy" id="1070528"/>
    <lineage>
        <taxon>unclassified sequences</taxon>
        <taxon>metagenomes</taxon>
        <taxon>organismal metagenomes</taxon>
    </lineage>
</organism>
<name>A0A6C0EZC2_9ZZZZ</name>
<proteinExistence type="predicted"/>
<dbReference type="AlphaFoldDB" id="A0A6C0EZC2"/>
<feature type="coiled-coil region" evidence="1">
    <location>
        <begin position="7"/>
        <end position="34"/>
    </location>
</feature>